<dbReference type="AlphaFoldDB" id="A0A1R1PST5"/>
<evidence type="ECO:0000256" key="1">
    <source>
        <dbReference type="SAM" id="MobiDB-lite"/>
    </source>
</evidence>
<protein>
    <submittedName>
        <fullName evidence="2">Uncharacterized protein</fullName>
    </submittedName>
</protein>
<comment type="caution">
    <text evidence="2">The sequence shown here is derived from an EMBL/GenBank/DDBJ whole genome shotgun (WGS) entry which is preliminary data.</text>
</comment>
<organism evidence="2 3">
    <name type="scientific">Zancudomyces culisetae</name>
    <name type="common">Gut fungus</name>
    <name type="synonym">Smittium culisetae</name>
    <dbReference type="NCBI Taxonomy" id="1213189"/>
    <lineage>
        <taxon>Eukaryota</taxon>
        <taxon>Fungi</taxon>
        <taxon>Fungi incertae sedis</taxon>
        <taxon>Zoopagomycota</taxon>
        <taxon>Kickxellomycotina</taxon>
        <taxon>Harpellomycetes</taxon>
        <taxon>Harpellales</taxon>
        <taxon>Legeriomycetaceae</taxon>
        <taxon>Zancudomyces</taxon>
    </lineage>
</organism>
<keyword evidence="3" id="KW-1185">Reference proteome</keyword>
<feature type="region of interest" description="Disordered" evidence="1">
    <location>
        <begin position="25"/>
        <end position="76"/>
    </location>
</feature>
<evidence type="ECO:0000313" key="2">
    <source>
        <dbReference type="EMBL" id="OMH83989.1"/>
    </source>
</evidence>
<feature type="compositionally biased region" description="Basic and acidic residues" evidence="1">
    <location>
        <begin position="52"/>
        <end position="75"/>
    </location>
</feature>
<sequence>MEKTLQIYWPQNYFSRAKRAEILRDKGVSKYQHRSPRDGQSGRSNKRATSVIEERKMAREGRRGMGREDKSRDSEYSYEYGSEYEYKYEYEYESGYEYEYRYRYKNEGNNMNEDQDKSGDECEFGGKVLLGWKVGEDNIVITGVLVGY</sequence>
<reference evidence="3" key="1">
    <citation type="submission" date="2017-01" db="EMBL/GenBank/DDBJ databases">
        <authorList>
            <person name="Wang Y."/>
            <person name="White M."/>
            <person name="Kvist S."/>
            <person name="Moncalvo J.-M."/>
        </authorList>
    </citation>
    <scope>NUCLEOTIDE SEQUENCE [LARGE SCALE GENOMIC DNA]</scope>
    <source>
        <strain evidence="3">COL-18-3</strain>
    </source>
</reference>
<dbReference type="EMBL" id="LSSK01000273">
    <property type="protein sequence ID" value="OMH83989.1"/>
    <property type="molecule type" value="Genomic_DNA"/>
</dbReference>
<proteinExistence type="predicted"/>
<name>A0A1R1PST5_ZANCU</name>
<evidence type="ECO:0000313" key="3">
    <source>
        <dbReference type="Proteomes" id="UP000188320"/>
    </source>
</evidence>
<dbReference type="Proteomes" id="UP000188320">
    <property type="component" value="Unassembled WGS sequence"/>
</dbReference>
<gene>
    <name evidence="2" type="ORF">AX774_g2498</name>
</gene>
<accession>A0A1R1PST5</accession>